<proteinExistence type="predicted"/>
<reference evidence="1 2" key="1">
    <citation type="submission" date="2018-09" db="EMBL/GenBank/DDBJ databases">
        <title>Rhizobium sp. MAE2-X.</title>
        <authorList>
            <person name="Lee Y."/>
            <person name="Jeon C.O."/>
        </authorList>
    </citation>
    <scope>NUCLEOTIDE SEQUENCE [LARGE SCALE GENOMIC DNA]</scope>
    <source>
        <strain evidence="1 2">MAE2-X</strain>
        <plasmid evidence="1 2">p1</plasmid>
    </source>
</reference>
<geneLocation type="plasmid" evidence="1 2">
    <name>p1</name>
</geneLocation>
<name>A0ABX7F125_9HYPH</name>
<gene>
    <name evidence="1" type="ORF">D4A92_22335</name>
</gene>
<evidence type="ECO:0000313" key="1">
    <source>
        <dbReference type="EMBL" id="QRF54270.1"/>
    </source>
</evidence>
<keyword evidence="1" id="KW-0614">Plasmid</keyword>
<dbReference type="RefSeq" id="WP_203020736.1">
    <property type="nucleotide sequence ID" value="NZ_CP032406.1"/>
</dbReference>
<protein>
    <submittedName>
        <fullName evidence="1">Uncharacterized protein</fullName>
    </submittedName>
</protein>
<evidence type="ECO:0000313" key="2">
    <source>
        <dbReference type="Proteomes" id="UP000596351"/>
    </source>
</evidence>
<dbReference type="EMBL" id="CP032406">
    <property type="protein sequence ID" value="QRF54270.1"/>
    <property type="molecule type" value="Genomic_DNA"/>
</dbReference>
<keyword evidence="2" id="KW-1185">Reference proteome</keyword>
<organism evidence="1 2">
    <name type="scientific">Rhizobium rosettiformans</name>
    <dbReference type="NCBI Taxonomy" id="1368430"/>
    <lineage>
        <taxon>Bacteria</taxon>
        <taxon>Pseudomonadati</taxon>
        <taxon>Pseudomonadota</taxon>
        <taxon>Alphaproteobacteria</taxon>
        <taxon>Hyphomicrobiales</taxon>
        <taxon>Rhizobiaceae</taxon>
        <taxon>Rhizobium/Agrobacterium group</taxon>
        <taxon>Rhizobium</taxon>
    </lineage>
</organism>
<sequence>MKKVIPIKSLLSRKCRDRPPLTDVDMMVELVKLRHATALLEIDLAQVKQRVLDEMVEQQGNRTNV</sequence>
<accession>A0ABX7F125</accession>
<dbReference type="Proteomes" id="UP000596351">
    <property type="component" value="Plasmid p1"/>
</dbReference>